<dbReference type="SMART" id="SM00177">
    <property type="entry name" value="ARF"/>
    <property type="match status" value="1"/>
</dbReference>
<keyword evidence="4" id="KW-0460">Magnesium</keyword>
<dbReference type="GO" id="GO:0005525">
    <property type="term" value="F:GTP binding"/>
    <property type="evidence" value="ECO:0007669"/>
    <property type="project" value="UniProtKB-KW"/>
</dbReference>
<evidence type="ECO:0000313" key="7">
    <source>
        <dbReference type="RefSeq" id="XP_015516798.2"/>
    </source>
</evidence>
<dbReference type="GO" id="GO:0048731">
    <property type="term" value="P:system development"/>
    <property type="evidence" value="ECO:0007669"/>
    <property type="project" value="UniProtKB-ARBA"/>
</dbReference>
<dbReference type="InterPro" id="IPR051995">
    <property type="entry name" value="Ciliary_GTPase"/>
</dbReference>
<feature type="compositionally biased region" description="Polar residues" evidence="5">
    <location>
        <begin position="251"/>
        <end position="269"/>
    </location>
</feature>
<dbReference type="RefSeq" id="XP_015516798.2">
    <property type="nucleotide sequence ID" value="XM_015661312.2"/>
</dbReference>
<sequence>MHGTAHVKFILSKQKTSLNKLHGNEVIDATNKGDQSNMGNCIRAVLRKFRRKPRNEKNIVILFVGLDGAGKSLILNRIVGDLEQNVVPTMGFRTISLKHKSCNVKVYDLGGSPQIRSIWPRYYNDVHGLVYVVDASDTSRLTENRIILGDLISHENVSGKPLLLLANKQDLDGALDELDLVENLDVERVANEMRCPTRVETCSCFYAMTKSQKSTEGIINGYKWLLNTIMKNYQTLNSQVKSEPPIRNGFSVRSITSSPTPSKTESMNSDPFKPIHSLLKQNKLSGSSNCVKNGTNGKIIPLRRLLATCTNKTTPMPIEDRAEEPDLALQRTDCDSTIFQVAENNRQETVILNPLKLKPGVTNTRPFTAPDNFSRIKTEVTIPTIQDQR</sequence>
<evidence type="ECO:0000256" key="3">
    <source>
        <dbReference type="PIRSR" id="PIRSR606689-1"/>
    </source>
</evidence>
<feature type="binding site" evidence="3">
    <location>
        <begin position="65"/>
        <end position="72"/>
    </location>
    <ligand>
        <name>GTP</name>
        <dbReference type="ChEBI" id="CHEBI:37565"/>
    </ligand>
</feature>
<dbReference type="Proteomes" id="UP000829291">
    <property type="component" value="Chromosome 1"/>
</dbReference>
<evidence type="ECO:0000256" key="2">
    <source>
        <dbReference type="ARBA" id="ARBA00023134"/>
    </source>
</evidence>
<organism evidence="7">
    <name type="scientific">Neodiprion lecontei</name>
    <name type="common">Redheaded pine sawfly</name>
    <dbReference type="NCBI Taxonomy" id="441921"/>
    <lineage>
        <taxon>Eukaryota</taxon>
        <taxon>Metazoa</taxon>
        <taxon>Ecdysozoa</taxon>
        <taxon>Arthropoda</taxon>
        <taxon>Hexapoda</taxon>
        <taxon>Insecta</taxon>
        <taxon>Pterygota</taxon>
        <taxon>Neoptera</taxon>
        <taxon>Endopterygota</taxon>
        <taxon>Hymenoptera</taxon>
        <taxon>Tenthredinoidea</taxon>
        <taxon>Diprionidae</taxon>
        <taxon>Diprioninae</taxon>
        <taxon>Neodiprion</taxon>
    </lineage>
</organism>
<dbReference type="GO" id="GO:0051649">
    <property type="term" value="P:establishment of localization in cell"/>
    <property type="evidence" value="ECO:0007669"/>
    <property type="project" value="UniProtKB-ARBA"/>
</dbReference>
<dbReference type="GO" id="GO:0003924">
    <property type="term" value="F:GTPase activity"/>
    <property type="evidence" value="ECO:0007669"/>
    <property type="project" value="InterPro"/>
</dbReference>
<dbReference type="GO" id="GO:0097730">
    <property type="term" value="C:non-motile cilium"/>
    <property type="evidence" value="ECO:0007669"/>
    <property type="project" value="TreeGrafter"/>
</dbReference>
<evidence type="ECO:0000256" key="4">
    <source>
        <dbReference type="PIRSR" id="PIRSR606689-2"/>
    </source>
</evidence>
<dbReference type="GO" id="GO:0046872">
    <property type="term" value="F:metal ion binding"/>
    <property type="evidence" value="ECO:0007669"/>
    <property type="project" value="UniProtKB-KW"/>
</dbReference>
<keyword evidence="2 3" id="KW-0342">GTP-binding</keyword>
<feature type="binding site" evidence="4">
    <location>
        <position position="89"/>
    </location>
    <ligand>
        <name>Mg(2+)</name>
        <dbReference type="ChEBI" id="CHEBI:18420"/>
    </ligand>
</feature>
<keyword evidence="1 3" id="KW-0547">Nucleotide-binding</keyword>
<proteinExistence type="predicted"/>
<dbReference type="GO" id="GO:0097500">
    <property type="term" value="P:receptor localization to non-motile cilium"/>
    <property type="evidence" value="ECO:0007669"/>
    <property type="project" value="TreeGrafter"/>
</dbReference>
<dbReference type="GO" id="GO:1905515">
    <property type="term" value="P:non-motile cilium assembly"/>
    <property type="evidence" value="ECO:0007669"/>
    <property type="project" value="TreeGrafter"/>
</dbReference>
<keyword evidence="4" id="KW-0479">Metal-binding</keyword>
<feature type="binding site" evidence="4">
    <location>
        <position position="72"/>
    </location>
    <ligand>
        <name>Mg(2+)</name>
        <dbReference type="ChEBI" id="CHEBI:18420"/>
    </ligand>
</feature>
<dbReference type="InterPro" id="IPR005225">
    <property type="entry name" value="Small_GTP-bd"/>
</dbReference>
<feature type="binding site" evidence="3">
    <location>
        <begin position="167"/>
        <end position="170"/>
    </location>
    <ligand>
        <name>GTP</name>
        <dbReference type="ChEBI" id="CHEBI:37565"/>
    </ligand>
</feature>
<dbReference type="PROSITE" id="PS51419">
    <property type="entry name" value="RAB"/>
    <property type="match status" value="1"/>
</dbReference>
<dbReference type="PROSITE" id="PS51417">
    <property type="entry name" value="ARF"/>
    <property type="match status" value="1"/>
</dbReference>
<dbReference type="GeneID" id="107222092"/>
<evidence type="ECO:0000256" key="1">
    <source>
        <dbReference type="ARBA" id="ARBA00022741"/>
    </source>
</evidence>
<dbReference type="InterPro" id="IPR027417">
    <property type="entry name" value="P-loop_NTPase"/>
</dbReference>
<dbReference type="GO" id="GO:0060170">
    <property type="term" value="C:ciliary membrane"/>
    <property type="evidence" value="ECO:0007669"/>
    <property type="project" value="TreeGrafter"/>
</dbReference>
<dbReference type="OrthoDB" id="14717at2759"/>
<dbReference type="Pfam" id="PF00025">
    <property type="entry name" value="Arf"/>
    <property type="match status" value="1"/>
</dbReference>
<dbReference type="AlphaFoldDB" id="A0A6J0BSA6"/>
<accession>A0A6J0BSA6</accession>
<reference evidence="7" key="1">
    <citation type="submission" date="2025-08" db="UniProtKB">
        <authorList>
            <consortium name="RefSeq"/>
        </authorList>
    </citation>
    <scope>IDENTIFICATION</scope>
    <source>
        <tissue evidence="7">Thorax and Abdomen</tissue>
    </source>
</reference>
<dbReference type="InterPro" id="IPR006689">
    <property type="entry name" value="Small_GTPase_ARF/SAR"/>
</dbReference>
<dbReference type="PANTHER" id="PTHR46090:SF2">
    <property type="entry name" value="ADP-RIBOSYLATION FACTOR-LIKE PROTEIN 13B"/>
    <property type="match status" value="1"/>
</dbReference>
<name>A0A6J0BSA6_NEOLC</name>
<evidence type="ECO:0000313" key="6">
    <source>
        <dbReference type="Proteomes" id="UP000829291"/>
    </source>
</evidence>
<dbReference type="PRINTS" id="PR00328">
    <property type="entry name" value="SAR1GTPBP"/>
</dbReference>
<dbReference type="InParanoid" id="A0A6J0BSA6"/>
<gene>
    <name evidence="7" type="primary">LOC107222092</name>
</gene>
<protein>
    <submittedName>
        <fullName evidence="7">ADP-ribosylation factor-like protein 13B</fullName>
    </submittedName>
</protein>
<dbReference type="GO" id="GO:0016192">
    <property type="term" value="P:vesicle-mediated transport"/>
    <property type="evidence" value="ECO:0007669"/>
    <property type="project" value="UniProtKB-ARBA"/>
</dbReference>
<dbReference type="SMART" id="SM00178">
    <property type="entry name" value="SAR"/>
    <property type="match status" value="1"/>
</dbReference>
<dbReference type="PANTHER" id="PTHR46090">
    <property type="entry name" value="ADP-RIBOSYLATION FACTOR-LIKE PROTEIN 13B"/>
    <property type="match status" value="1"/>
</dbReference>
<feature type="region of interest" description="Disordered" evidence="5">
    <location>
        <begin position="247"/>
        <end position="270"/>
    </location>
</feature>
<evidence type="ECO:0000256" key="5">
    <source>
        <dbReference type="SAM" id="MobiDB-lite"/>
    </source>
</evidence>
<dbReference type="SUPFAM" id="SSF52540">
    <property type="entry name" value="P-loop containing nucleoside triphosphate hydrolases"/>
    <property type="match status" value="1"/>
</dbReference>
<feature type="binding site" evidence="3">
    <location>
        <position position="111"/>
    </location>
    <ligand>
        <name>GTP</name>
        <dbReference type="ChEBI" id="CHEBI:37565"/>
    </ligand>
</feature>
<dbReference type="Gene3D" id="3.40.50.300">
    <property type="entry name" value="P-loop containing nucleotide triphosphate hydrolases"/>
    <property type="match status" value="1"/>
</dbReference>
<dbReference type="NCBIfam" id="TIGR00231">
    <property type="entry name" value="small_GTP"/>
    <property type="match status" value="1"/>
</dbReference>
<keyword evidence="6" id="KW-1185">Reference proteome</keyword>
<dbReference type="KEGG" id="nlo:107222092"/>